<dbReference type="AlphaFoldDB" id="A0A4C1W0N9"/>
<dbReference type="Gene3D" id="3.30.210.10">
    <property type="entry name" value="DNA polymerase, thumb domain"/>
    <property type="match status" value="1"/>
</dbReference>
<keyword evidence="10" id="KW-0479">Metal-binding</keyword>
<evidence type="ECO:0000256" key="12">
    <source>
        <dbReference type="ARBA" id="ARBA00022842"/>
    </source>
</evidence>
<gene>
    <name evidence="28" type="primary">Polb</name>
    <name evidence="28" type="ORF">EVAR_44169_1</name>
</gene>
<keyword evidence="13" id="KW-0832">Ubl conjugation</keyword>
<dbReference type="SUPFAM" id="SSF81301">
    <property type="entry name" value="Nucleotidyltransferase"/>
    <property type="match status" value="1"/>
</dbReference>
<dbReference type="EC" id="2.7.7.7" evidence="25"/>
<organism evidence="28 29">
    <name type="scientific">Eumeta variegata</name>
    <name type="common">Bagworm moth</name>
    <name type="synonym">Eumeta japonica</name>
    <dbReference type="NCBI Taxonomy" id="151549"/>
    <lineage>
        <taxon>Eukaryota</taxon>
        <taxon>Metazoa</taxon>
        <taxon>Ecdysozoa</taxon>
        <taxon>Arthropoda</taxon>
        <taxon>Hexapoda</taxon>
        <taxon>Insecta</taxon>
        <taxon>Pterygota</taxon>
        <taxon>Neoptera</taxon>
        <taxon>Endopterygota</taxon>
        <taxon>Lepidoptera</taxon>
        <taxon>Glossata</taxon>
        <taxon>Ditrysia</taxon>
        <taxon>Tineoidea</taxon>
        <taxon>Psychidae</taxon>
        <taxon>Oiketicinae</taxon>
        <taxon>Eumeta</taxon>
    </lineage>
</organism>
<comment type="function">
    <text evidence="22">Repair polymerase that plays a key role in base-excision repair. During this process, the damaged base is excised by specific DNA glycosylases, the DNA backbone is nicked at the abasic site by an apurinic/apyrimidic (AP) endonuclease, and POLB removes 5'-deoxyribose-phosphate from the preincised AP site acting as a 5'-deoxyribose-phosphate lyase (5'-dRP lyase); through its DNA polymerase activity, it adds one nucleotide to the 3' end of the arising single-nucleotide gap. Conducts 'gap-filling' DNA synthesis in a stepwise distributive fashion rather than in a processive fashion as for other DNA polymerases. It is also able to cleave sugar-phosphate bonds 3' to an intact AP site, acting as an AP lyase.</text>
</comment>
<dbReference type="InterPro" id="IPR010996">
    <property type="entry name" value="HHH_MUS81"/>
</dbReference>
<dbReference type="InterPro" id="IPR002054">
    <property type="entry name" value="DNA-dir_DNA_pol_X"/>
</dbReference>
<dbReference type="STRING" id="151549.A0A4C1W0N9"/>
<dbReference type="InterPro" id="IPR028207">
    <property type="entry name" value="DNA_pol_B_palm_palm"/>
</dbReference>
<protein>
    <recommendedName>
        <fullName evidence="25">DNA polymerase</fullName>
        <ecNumber evidence="25">2.7.7.7</ecNumber>
    </recommendedName>
</protein>
<keyword evidence="18" id="KW-0456">Lyase</keyword>
<comment type="function">
    <text evidence="25">DNA polymerase that functions in several pathways of DNA repair. Involved in base excision repair (BER) responsible for repair of lesions that give rise to abasic (AP) sites in DNA. Also contributes to DNA double-strand break repair by non-homologous end joining and homologous recombination. Has both template-dependent and template-independent (terminal transferase) DNA polymerase activities. Has also a 5'-deoxyribose-5-phosphate lyase (dRP lyase) activity.</text>
</comment>
<keyword evidence="9" id="KW-0235">DNA replication</keyword>
<evidence type="ECO:0000256" key="19">
    <source>
        <dbReference type="ARBA" id="ARBA00023242"/>
    </source>
</evidence>
<dbReference type="Pfam" id="PF10391">
    <property type="entry name" value="DNA_pol_lambd_f"/>
    <property type="match status" value="1"/>
</dbReference>
<dbReference type="GO" id="GO:0005737">
    <property type="term" value="C:cytoplasm"/>
    <property type="evidence" value="ECO:0007669"/>
    <property type="project" value="UniProtKB-SubCell"/>
</dbReference>
<keyword evidence="4" id="KW-0488">Methylation</keyword>
<dbReference type="InterPro" id="IPR022312">
    <property type="entry name" value="DNA_pol_X"/>
</dbReference>
<keyword evidence="7 25" id="KW-0808">Transferase</keyword>
<evidence type="ECO:0000256" key="18">
    <source>
        <dbReference type="ARBA" id="ARBA00023239"/>
    </source>
</evidence>
<dbReference type="InterPro" id="IPR043519">
    <property type="entry name" value="NT_sf"/>
</dbReference>
<evidence type="ECO:0000256" key="4">
    <source>
        <dbReference type="ARBA" id="ARBA00022481"/>
    </source>
</evidence>
<comment type="cofactor">
    <cofactor evidence="1">
        <name>Mg(2+)</name>
        <dbReference type="ChEBI" id="CHEBI:18420"/>
    </cofactor>
</comment>
<evidence type="ECO:0000256" key="23">
    <source>
        <dbReference type="ARBA" id="ARBA00049244"/>
    </source>
</evidence>
<evidence type="ECO:0000256" key="22">
    <source>
        <dbReference type="ARBA" id="ARBA00045548"/>
    </source>
</evidence>
<evidence type="ECO:0000256" key="20">
    <source>
        <dbReference type="ARBA" id="ARBA00044632"/>
    </source>
</evidence>
<dbReference type="InterPro" id="IPR018944">
    <property type="entry name" value="DNA_pol_lambd_fingers_domain"/>
</dbReference>
<evidence type="ECO:0000256" key="1">
    <source>
        <dbReference type="ARBA" id="ARBA00001946"/>
    </source>
</evidence>
<dbReference type="SMART" id="SM00483">
    <property type="entry name" value="POLXc"/>
    <property type="match status" value="1"/>
</dbReference>
<dbReference type="OrthoDB" id="205514at2759"/>
<evidence type="ECO:0000256" key="24">
    <source>
        <dbReference type="PIRSR" id="PIRSR622312-50"/>
    </source>
</evidence>
<keyword evidence="29" id="KW-1185">Reference proteome</keyword>
<comment type="catalytic activity">
    <reaction evidence="23 25">
        <text>DNA(n) + a 2'-deoxyribonucleoside 5'-triphosphate = DNA(n+1) + diphosphate</text>
        <dbReference type="Rhea" id="RHEA:22508"/>
        <dbReference type="Rhea" id="RHEA-COMP:17339"/>
        <dbReference type="Rhea" id="RHEA-COMP:17340"/>
        <dbReference type="ChEBI" id="CHEBI:33019"/>
        <dbReference type="ChEBI" id="CHEBI:61560"/>
        <dbReference type="ChEBI" id="CHEBI:173112"/>
        <dbReference type="EC" id="2.7.7.7"/>
    </reaction>
</comment>
<proteinExistence type="inferred from homology"/>
<dbReference type="SMART" id="SM00278">
    <property type="entry name" value="HhH1"/>
    <property type="match status" value="2"/>
</dbReference>
<dbReference type="Gene3D" id="1.10.150.20">
    <property type="entry name" value="5' to 3' exonuclease, C-terminal subdomain"/>
    <property type="match status" value="1"/>
</dbReference>
<keyword evidence="16" id="KW-0238">DNA-binding</keyword>
<dbReference type="SUPFAM" id="SSF47802">
    <property type="entry name" value="DNA polymerase beta, N-terminal domain-like"/>
    <property type="match status" value="1"/>
</dbReference>
<dbReference type="Proteomes" id="UP000299102">
    <property type="component" value="Unassembled WGS sequence"/>
</dbReference>
<dbReference type="SUPFAM" id="SSF81585">
    <property type="entry name" value="PsbU/PolX domain-like"/>
    <property type="match status" value="1"/>
</dbReference>
<dbReference type="GO" id="GO:0005634">
    <property type="term" value="C:nucleus"/>
    <property type="evidence" value="ECO:0007669"/>
    <property type="project" value="UniProtKB-SubCell"/>
</dbReference>
<comment type="subcellular location">
    <subcellularLocation>
        <location evidence="3">Cytoplasm</location>
    </subcellularLocation>
    <subcellularLocation>
        <location evidence="2 25">Nucleus</location>
    </subcellularLocation>
</comment>
<accession>A0A4C1W0N9</accession>
<evidence type="ECO:0000256" key="17">
    <source>
        <dbReference type="ARBA" id="ARBA00023204"/>
    </source>
</evidence>
<dbReference type="GO" id="GO:0046872">
    <property type="term" value="F:metal ion binding"/>
    <property type="evidence" value="ECO:0007669"/>
    <property type="project" value="UniProtKB-UniRule"/>
</dbReference>
<evidence type="ECO:0000313" key="29">
    <source>
        <dbReference type="Proteomes" id="UP000299102"/>
    </source>
</evidence>
<keyword evidence="12" id="KW-0460">Magnesium</keyword>
<feature type="domain" description="Helix-hairpin-helix DNA-binding motif class 1" evidence="26">
    <location>
        <begin position="59"/>
        <end position="78"/>
    </location>
</feature>
<evidence type="ECO:0000256" key="8">
    <source>
        <dbReference type="ARBA" id="ARBA00022695"/>
    </source>
</evidence>
<comment type="catalytic activity">
    <reaction evidence="21">
        <text>a 5'-end 2'-deoxyribose-2'-deoxyribonucleotide-DNA = (2E,4S)-4-hydroxypenten-2-al-5-phosphate + a 5'-end 5'-phospho-2'-deoxyribonucleoside-DNA + H(+)</text>
        <dbReference type="Rhea" id="RHEA:76255"/>
        <dbReference type="Rhea" id="RHEA-COMP:13180"/>
        <dbReference type="Rhea" id="RHEA-COMP:18657"/>
        <dbReference type="ChEBI" id="CHEBI:15378"/>
        <dbReference type="ChEBI" id="CHEBI:136412"/>
        <dbReference type="ChEBI" id="CHEBI:195194"/>
        <dbReference type="ChEBI" id="CHEBI:195195"/>
    </reaction>
</comment>
<keyword evidence="14 25" id="KW-0239">DNA-directed DNA polymerase</keyword>
<evidence type="ECO:0000256" key="7">
    <source>
        <dbReference type="ARBA" id="ARBA00022679"/>
    </source>
</evidence>
<sequence length="306" mass="34590">MSERKNPADKGNANGDICTLLIELADYERNVARNIHKYNAYRKAAAALAAHPQRVRSGDEARRLPGVGVKIANKIQEFLTTGKLRKLETIRGDDNARAVATLTRVSGVGPARAAELVRAGITTIEMLRQNQNRLTHHQCIGLRYLEDFEQRIPRTEIQQIEKVLQKVICGLDPDYSITICGSYRRGKSESGDIDALVTHPSLEIADKSMLKNVGVCRLEGRRARRIDVRLMRPAHYPCALLYFTGSDAFNQAMRAHATQHRFILNEYTLRPIGETGTPGEPVPVTNERDIFEYIDYPYREPHERNM</sequence>
<dbReference type="Pfam" id="PF14791">
    <property type="entry name" value="DNA_pol_B_thumb"/>
    <property type="match status" value="1"/>
</dbReference>
<evidence type="ECO:0000256" key="14">
    <source>
        <dbReference type="ARBA" id="ARBA00022932"/>
    </source>
</evidence>
<dbReference type="PRINTS" id="PR00870">
    <property type="entry name" value="DNAPOLXBETA"/>
</dbReference>
<evidence type="ECO:0000256" key="25">
    <source>
        <dbReference type="RuleBase" id="RU366014"/>
    </source>
</evidence>
<comment type="catalytic activity">
    <reaction evidence="20">
        <text>2'-deoxyribonucleotide-(2'-deoxyribose 5'-phosphate)-2'-deoxyribonucleotide-DNA = a 3'-end 2'-deoxyribonucleotide-(2,3-dehydro-2,3-deoxyribose 5'-phosphate)-DNA + a 5'-end 5'-phospho-2'-deoxyribonucleoside-DNA + H(+)</text>
        <dbReference type="Rhea" id="RHEA:66592"/>
        <dbReference type="Rhea" id="RHEA-COMP:13180"/>
        <dbReference type="Rhea" id="RHEA-COMP:16897"/>
        <dbReference type="Rhea" id="RHEA-COMP:17067"/>
        <dbReference type="ChEBI" id="CHEBI:15378"/>
        <dbReference type="ChEBI" id="CHEBI:136412"/>
        <dbReference type="ChEBI" id="CHEBI:157695"/>
        <dbReference type="ChEBI" id="CHEBI:167181"/>
        <dbReference type="EC" id="4.2.99.18"/>
    </reaction>
</comment>
<dbReference type="Pfam" id="PF14792">
    <property type="entry name" value="DNA_pol_B_palm"/>
    <property type="match status" value="1"/>
</dbReference>
<evidence type="ECO:0000256" key="6">
    <source>
        <dbReference type="ARBA" id="ARBA00022634"/>
    </source>
</evidence>
<evidence type="ECO:0000256" key="10">
    <source>
        <dbReference type="ARBA" id="ARBA00022723"/>
    </source>
</evidence>
<dbReference type="Gene3D" id="1.10.150.110">
    <property type="entry name" value="DNA polymerase beta, N-terminal domain-like"/>
    <property type="match status" value="1"/>
</dbReference>
<keyword evidence="5" id="KW-0963">Cytoplasm</keyword>
<evidence type="ECO:0000256" key="11">
    <source>
        <dbReference type="ARBA" id="ARBA00022763"/>
    </source>
</evidence>
<evidence type="ECO:0000256" key="15">
    <source>
        <dbReference type="ARBA" id="ARBA00023053"/>
    </source>
</evidence>
<comment type="similarity">
    <text evidence="25">Belongs to the DNA polymerase type-X family.</text>
</comment>
<dbReference type="InterPro" id="IPR002008">
    <property type="entry name" value="DNA_pol_X_beta-like"/>
</dbReference>
<dbReference type="Pfam" id="PF14716">
    <property type="entry name" value="HHH_8"/>
    <property type="match status" value="1"/>
</dbReference>
<evidence type="ECO:0000256" key="13">
    <source>
        <dbReference type="ARBA" id="ARBA00022843"/>
    </source>
</evidence>
<dbReference type="GO" id="GO:0051575">
    <property type="term" value="F:5'-deoxyribose-5-phosphate lyase activity"/>
    <property type="evidence" value="ECO:0007669"/>
    <property type="project" value="RHEA"/>
</dbReference>
<evidence type="ECO:0000256" key="2">
    <source>
        <dbReference type="ARBA" id="ARBA00004123"/>
    </source>
</evidence>
<feature type="domain" description="DNA-directed DNA polymerase X" evidence="27">
    <location>
        <begin position="12"/>
        <end position="305"/>
    </location>
</feature>
<keyword evidence="15" id="KW-0915">Sodium</keyword>
<dbReference type="PRINTS" id="PR00869">
    <property type="entry name" value="DNAPOLX"/>
</dbReference>
<dbReference type="GO" id="GO:0140078">
    <property type="term" value="F:class I DNA-(apurinic or apyrimidinic site) endonuclease activity"/>
    <property type="evidence" value="ECO:0007669"/>
    <property type="project" value="UniProtKB-EC"/>
</dbReference>
<keyword evidence="19 25" id="KW-0539">Nucleus</keyword>
<dbReference type="PANTHER" id="PTHR11276">
    <property type="entry name" value="DNA POLYMERASE TYPE-X FAMILY MEMBER"/>
    <property type="match status" value="1"/>
</dbReference>
<dbReference type="GO" id="GO:0003887">
    <property type="term" value="F:DNA-directed DNA polymerase activity"/>
    <property type="evidence" value="ECO:0007669"/>
    <property type="project" value="UniProtKB-UniRule"/>
</dbReference>
<name>A0A4C1W0N9_EUMVA</name>
<evidence type="ECO:0000256" key="16">
    <source>
        <dbReference type="ARBA" id="ARBA00023125"/>
    </source>
</evidence>
<comment type="caution">
    <text evidence="28">The sequence shown here is derived from an EMBL/GenBank/DDBJ whole genome shotgun (WGS) entry which is preliminary data.</text>
</comment>
<dbReference type="InterPro" id="IPR027421">
    <property type="entry name" value="DNA_pol_lamdba_lyase_dom_sf"/>
</dbReference>
<dbReference type="InterPro" id="IPR029398">
    <property type="entry name" value="PolB_thumb"/>
</dbReference>
<keyword evidence="17 25" id="KW-0234">DNA repair</keyword>
<dbReference type="CDD" id="cd00141">
    <property type="entry name" value="NT_POLXc"/>
    <property type="match status" value="1"/>
</dbReference>
<dbReference type="GO" id="GO:0003677">
    <property type="term" value="F:DNA binding"/>
    <property type="evidence" value="ECO:0007669"/>
    <property type="project" value="UniProtKB-UniRule"/>
</dbReference>
<evidence type="ECO:0000256" key="9">
    <source>
        <dbReference type="ARBA" id="ARBA00022705"/>
    </source>
</evidence>
<dbReference type="FunFam" id="1.10.150.110:FF:000005">
    <property type="entry name" value="DNA polymerase POL4"/>
    <property type="match status" value="1"/>
</dbReference>
<dbReference type="PANTHER" id="PTHR11276:SF42">
    <property type="entry name" value="DNA POLYMERASE BETA"/>
    <property type="match status" value="1"/>
</dbReference>
<dbReference type="InterPro" id="IPR003583">
    <property type="entry name" value="Hlx-hairpin-Hlx_DNA-bd_motif"/>
</dbReference>
<dbReference type="GO" id="GO:0006303">
    <property type="term" value="P:double-strand break repair via nonhomologous end joining"/>
    <property type="evidence" value="ECO:0007669"/>
    <property type="project" value="TreeGrafter"/>
</dbReference>
<feature type="active site" description="Nucleophile; Schiff-base intermediate with DNA; for 5'-dRP lyase activity" evidence="24">
    <location>
        <position position="74"/>
    </location>
</feature>
<reference evidence="28 29" key="1">
    <citation type="journal article" date="2019" name="Commun. Biol.">
        <title>The bagworm genome reveals a unique fibroin gene that provides high tensile strength.</title>
        <authorList>
            <person name="Kono N."/>
            <person name="Nakamura H."/>
            <person name="Ohtoshi R."/>
            <person name="Tomita M."/>
            <person name="Numata K."/>
            <person name="Arakawa K."/>
        </authorList>
    </citation>
    <scope>NUCLEOTIDE SEQUENCE [LARGE SCALE GENOMIC DNA]</scope>
</reference>
<keyword evidence="11 25" id="KW-0227">DNA damage</keyword>
<keyword evidence="8 25" id="KW-0548">Nucleotidyltransferase</keyword>
<dbReference type="InterPro" id="IPR037160">
    <property type="entry name" value="DNA_Pol_thumb_sf"/>
</dbReference>
<dbReference type="FunFam" id="3.30.210.10:FF:000002">
    <property type="entry name" value="DNA polymerase"/>
    <property type="match status" value="1"/>
</dbReference>
<feature type="domain" description="Helix-hairpin-helix DNA-binding motif class 1" evidence="26">
    <location>
        <begin position="100"/>
        <end position="119"/>
    </location>
</feature>
<evidence type="ECO:0000259" key="26">
    <source>
        <dbReference type="SMART" id="SM00278"/>
    </source>
</evidence>
<evidence type="ECO:0000256" key="5">
    <source>
        <dbReference type="ARBA" id="ARBA00022490"/>
    </source>
</evidence>
<dbReference type="GO" id="GO:0006284">
    <property type="term" value="P:base-excision repair"/>
    <property type="evidence" value="ECO:0007669"/>
    <property type="project" value="TreeGrafter"/>
</dbReference>
<keyword evidence="6" id="KW-0237">DNA synthesis</keyword>
<dbReference type="EMBL" id="BGZK01000456">
    <property type="protein sequence ID" value="GBP44641.1"/>
    <property type="molecule type" value="Genomic_DNA"/>
</dbReference>
<evidence type="ECO:0000256" key="3">
    <source>
        <dbReference type="ARBA" id="ARBA00004496"/>
    </source>
</evidence>
<evidence type="ECO:0000256" key="21">
    <source>
        <dbReference type="ARBA" id="ARBA00044678"/>
    </source>
</evidence>
<evidence type="ECO:0000313" key="28">
    <source>
        <dbReference type="EMBL" id="GBP44641.1"/>
    </source>
</evidence>
<evidence type="ECO:0000259" key="27">
    <source>
        <dbReference type="SMART" id="SM00483"/>
    </source>
</evidence>
<dbReference type="Gene3D" id="3.30.460.10">
    <property type="entry name" value="Beta Polymerase, domain 2"/>
    <property type="match status" value="1"/>
</dbReference>